<gene>
    <name evidence="2" type="ORF">TRV_02060</name>
</gene>
<dbReference type="AlphaFoldDB" id="D4D4P4"/>
<accession>D4D4P4</accession>
<name>D4D4P4_TRIVH</name>
<reference evidence="3" key="1">
    <citation type="journal article" date="2011" name="Genome Biol.">
        <title>Comparative and functional genomics provide insights into the pathogenicity of dermatophytic fungi.</title>
        <authorList>
            <person name="Burmester A."/>
            <person name="Shelest E."/>
            <person name="Gloeckner G."/>
            <person name="Heddergott C."/>
            <person name="Schindler S."/>
            <person name="Staib P."/>
            <person name="Heidel A."/>
            <person name="Felder M."/>
            <person name="Petzold A."/>
            <person name="Szafranski K."/>
            <person name="Feuermann M."/>
            <person name="Pedruzzi I."/>
            <person name="Priebe S."/>
            <person name="Groth M."/>
            <person name="Winkler R."/>
            <person name="Li W."/>
            <person name="Kniemeyer O."/>
            <person name="Schroeckh V."/>
            <person name="Hertweck C."/>
            <person name="Hube B."/>
            <person name="White T.C."/>
            <person name="Platzer M."/>
            <person name="Guthke R."/>
            <person name="Heitman J."/>
            <person name="Woestemeyer J."/>
            <person name="Zipfel P.F."/>
            <person name="Monod M."/>
            <person name="Brakhage A.A."/>
        </authorList>
    </citation>
    <scope>NUCLEOTIDE SEQUENCE [LARGE SCALE GENOMIC DNA]</scope>
    <source>
        <strain evidence="3">HKI 0517</strain>
    </source>
</reference>
<feature type="region of interest" description="Disordered" evidence="1">
    <location>
        <begin position="1"/>
        <end position="74"/>
    </location>
</feature>
<dbReference type="KEGG" id="tve:TRV_02060"/>
<dbReference type="EMBL" id="ACYE01000106">
    <property type="protein sequence ID" value="EFE43179.1"/>
    <property type="molecule type" value="Genomic_DNA"/>
</dbReference>
<dbReference type="GeneID" id="9582374"/>
<sequence length="100" mass="11048">MGDERKGTPLPDGPWVTPVAKEKKKAKEKEKETTGKRKKREEKDGDVYNITEKSKSARRPPMASLRQPSSQEQDTASEIALLYCAEASLGRGSSTHSLFG</sequence>
<comment type="caution">
    <text evidence="2">The sequence shown here is derived from an EMBL/GenBank/DDBJ whole genome shotgun (WGS) entry which is preliminary data.</text>
</comment>
<keyword evidence="3" id="KW-1185">Reference proteome</keyword>
<evidence type="ECO:0000313" key="3">
    <source>
        <dbReference type="Proteomes" id="UP000008383"/>
    </source>
</evidence>
<evidence type="ECO:0000256" key="1">
    <source>
        <dbReference type="SAM" id="MobiDB-lite"/>
    </source>
</evidence>
<proteinExistence type="predicted"/>
<protein>
    <submittedName>
        <fullName evidence="2">Uncharacterized protein</fullName>
    </submittedName>
</protein>
<dbReference type="HOGENOM" id="CLU_2308114_0_0_1"/>
<feature type="compositionally biased region" description="Basic and acidic residues" evidence="1">
    <location>
        <begin position="25"/>
        <end position="46"/>
    </location>
</feature>
<dbReference type="Proteomes" id="UP000008383">
    <property type="component" value="Unassembled WGS sequence"/>
</dbReference>
<evidence type="ECO:0000313" key="2">
    <source>
        <dbReference type="EMBL" id="EFE43179.1"/>
    </source>
</evidence>
<dbReference type="RefSeq" id="XP_003023797.1">
    <property type="nucleotide sequence ID" value="XM_003023751.1"/>
</dbReference>
<organism evidence="2 3">
    <name type="scientific">Trichophyton verrucosum (strain HKI 0517)</name>
    <dbReference type="NCBI Taxonomy" id="663202"/>
    <lineage>
        <taxon>Eukaryota</taxon>
        <taxon>Fungi</taxon>
        <taxon>Dikarya</taxon>
        <taxon>Ascomycota</taxon>
        <taxon>Pezizomycotina</taxon>
        <taxon>Eurotiomycetes</taxon>
        <taxon>Eurotiomycetidae</taxon>
        <taxon>Onygenales</taxon>
        <taxon>Arthrodermataceae</taxon>
        <taxon>Trichophyton</taxon>
    </lineage>
</organism>